<dbReference type="FunFam" id="3.90.230.10:FF:000002">
    <property type="entry name" value="Xaa-Pro aminopeptidase 3"/>
    <property type="match status" value="1"/>
</dbReference>
<evidence type="ECO:0000256" key="2">
    <source>
        <dbReference type="ARBA" id="ARBA00008766"/>
    </source>
</evidence>
<accession>A0A1G4IVG5</accession>
<sequence length="517" mass="58997">MSISLVGLILSTAALMFSAMRHMRWVFGRPARSSLNAPVKKMSSTLATLEGHKYPAKPHASKVKEFFLAKKTNAQPSNTAIFIAGEQLEAIKYCDQTKPFRQNRYFFYLTGVNIPGASVLFDFATDKLTLFLPNIDQDDVMWSGLPMSLEEAQKSFDVDEVLFVKDLSEQLKKKPHYEIYTTDLDRVPDLRLFDNLISSDEDLFYALDEARLTKDWYEIQLLRQAAEITDNCHLAVMSALPIEQNEGHMHAEFTYHAIRQGSKHQGYDPICCSGPSCSTLHYVKNDENLEHKHSVLIDAGAEWQNYTADVTRCFPINGKFTKEHREIYEAVLDMQTQVMSEIKPGVSWEKLHLLAHRVLIKRFVKLGIFKSKFSEDEIMSRKASLSFFPHGLGHLLGLDTHDVGGHANYNDPDPLLQYLRLRRPLQEGMIVTNEPGIYFNPFLIKEYLEKHPERLEVVNQNTMQKYMYVGGVRIEDDILVTNEGFDNLTGITSDPDEIEKIVSEGLSKGRSHFHVVA</sequence>
<evidence type="ECO:0000256" key="4">
    <source>
        <dbReference type="ARBA" id="ARBA00022801"/>
    </source>
</evidence>
<dbReference type="Proteomes" id="UP000189911">
    <property type="component" value="Chromosome B"/>
</dbReference>
<protein>
    <submittedName>
        <fullName evidence="7">LANO_0B01816g1_1</fullName>
    </submittedName>
</protein>
<keyword evidence="5" id="KW-0464">Manganese</keyword>
<name>A0A1G4IVG5_9SACH</name>
<reference evidence="8" key="1">
    <citation type="submission" date="2016-03" db="EMBL/GenBank/DDBJ databases">
        <authorList>
            <person name="Devillers Hugo."/>
        </authorList>
    </citation>
    <scope>NUCLEOTIDE SEQUENCE [LARGE SCALE GENOMIC DNA]</scope>
</reference>
<evidence type="ECO:0000259" key="6">
    <source>
        <dbReference type="SMART" id="SM01011"/>
    </source>
</evidence>
<dbReference type="AlphaFoldDB" id="A0A1G4IVG5"/>
<gene>
    <name evidence="7" type="ORF">LANO_0B01816G</name>
</gene>
<dbReference type="GO" id="GO:0006508">
    <property type="term" value="P:proteolysis"/>
    <property type="evidence" value="ECO:0007669"/>
    <property type="project" value="TreeGrafter"/>
</dbReference>
<proteinExistence type="inferred from homology"/>
<keyword evidence="8" id="KW-1185">Reference proteome</keyword>
<dbReference type="InterPro" id="IPR036005">
    <property type="entry name" value="Creatinase/aminopeptidase-like"/>
</dbReference>
<dbReference type="Gene3D" id="3.40.350.10">
    <property type="entry name" value="Creatinase/prolidase N-terminal domain"/>
    <property type="match status" value="1"/>
</dbReference>
<keyword evidence="4" id="KW-0378">Hydrolase</keyword>
<dbReference type="Gene3D" id="3.90.230.10">
    <property type="entry name" value="Creatinase/methionine aminopeptidase superfamily"/>
    <property type="match status" value="1"/>
</dbReference>
<dbReference type="OrthoDB" id="10261878at2759"/>
<dbReference type="Pfam" id="PF00557">
    <property type="entry name" value="Peptidase_M24"/>
    <property type="match status" value="1"/>
</dbReference>
<dbReference type="PANTHER" id="PTHR43226">
    <property type="entry name" value="XAA-PRO AMINOPEPTIDASE 3"/>
    <property type="match status" value="1"/>
</dbReference>
<evidence type="ECO:0000256" key="3">
    <source>
        <dbReference type="ARBA" id="ARBA00022723"/>
    </source>
</evidence>
<comment type="similarity">
    <text evidence="2">Belongs to the peptidase M24B family.</text>
</comment>
<dbReference type="InterPro" id="IPR029149">
    <property type="entry name" value="Creatin/AminoP/Spt16_N"/>
</dbReference>
<dbReference type="SMART" id="SM01011">
    <property type="entry name" value="AMP_N"/>
    <property type="match status" value="1"/>
</dbReference>
<dbReference type="PANTHER" id="PTHR43226:SF1">
    <property type="entry name" value="XAA-PRO DIPEPTIDASE"/>
    <property type="match status" value="1"/>
</dbReference>
<dbReference type="InterPro" id="IPR000994">
    <property type="entry name" value="Pept_M24"/>
</dbReference>
<evidence type="ECO:0000256" key="1">
    <source>
        <dbReference type="ARBA" id="ARBA00001936"/>
    </source>
</evidence>
<comment type="cofactor">
    <cofactor evidence="1">
        <name>Mn(2+)</name>
        <dbReference type="ChEBI" id="CHEBI:29035"/>
    </cofactor>
</comment>
<dbReference type="InterPro" id="IPR007865">
    <property type="entry name" value="Aminopep_P_N"/>
</dbReference>
<dbReference type="GO" id="GO:0030145">
    <property type="term" value="F:manganese ion binding"/>
    <property type="evidence" value="ECO:0007669"/>
    <property type="project" value="InterPro"/>
</dbReference>
<dbReference type="InterPro" id="IPR052433">
    <property type="entry name" value="X-Pro_dipept-like"/>
</dbReference>
<organism evidence="7 8">
    <name type="scientific">Lachancea nothofagi CBS 11611</name>
    <dbReference type="NCBI Taxonomy" id="1266666"/>
    <lineage>
        <taxon>Eukaryota</taxon>
        <taxon>Fungi</taxon>
        <taxon>Dikarya</taxon>
        <taxon>Ascomycota</taxon>
        <taxon>Saccharomycotina</taxon>
        <taxon>Saccharomycetes</taxon>
        <taxon>Saccharomycetales</taxon>
        <taxon>Saccharomycetaceae</taxon>
        <taxon>Lachancea</taxon>
    </lineage>
</organism>
<dbReference type="GO" id="GO:0070006">
    <property type="term" value="F:metalloaminopeptidase activity"/>
    <property type="evidence" value="ECO:0007669"/>
    <property type="project" value="InterPro"/>
</dbReference>
<dbReference type="Pfam" id="PF05195">
    <property type="entry name" value="AMP_N"/>
    <property type="match status" value="1"/>
</dbReference>
<dbReference type="EMBL" id="LT598450">
    <property type="protein sequence ID" value="SCU81036.1"/>
    <property type="molecule type" value="Genomic_DNA"/>
</dbReference>
<evidence type="ECO:0000313" key="7">
    <source>
        <dbReference type="EMBL" id="SCU81036.1"/>
    </source>
</evidence>
<evidence type="ECO:0000313" key="8">
    <source>
        <dbReference type="Proteomes" id="UP000189911"/>
    </source>
</evidence>
<dbReference type="CDD" id="cd01087">
    <property type="entry name" value="Prolidase"/>
    <property type="match status" value="1"/>
</dbReference>
<evidence type="ECO:0000256" key="5">
    <source>
        <dbReference type="ARBA" id="ARBA00023211"/>
    </source>
</evidence>
<dbReference type="SUPFAM" id="SSF53092">
    <property type="entry name" value="Creatinase/prolidase N-terminal domain"/>
    <property type="match status" value="1"/>
</dbReference>
<keyword evidence="3" id="KW-0479">Metal-binding</keyword>
<dbReference type="SUPFAM" id="SSF55920">
    <property type="entry name" value="Creatinase/aminopeptidase"/>
    <property type="match status" value="1"/>
</dbReference>
<feature type="domain" description="Aminopeptidase P N-terminal" evidence="6">
    <location>
        <begin position="54"/>
        <end position="189"/>
    </location>
</feature>